<keyword evidence="1" id="KW-0479">Metal-binding</keyword>
<dbReference type="GO" id="GO:0008270">
    <property type="term" value="F:zinc ion binding"/>
    <property type="evidence" value="ECO:0007669"/>
    <property type="project" value="UniProtKB-KW"/>
</dbReference>
<accession>A0AAW0DL36</accession>
<evidence type="ECO:0000256" key="2">
    <source>
        <dbReference type="ARBA" id="ARBA00022771"/>
    </source>
</evidence>
<sequence>MPLGSQLELKCAVCQESSLKTCSRCKIQFYCSEEHQKQDWKQHKFACLAPAAPLPDVVKTRAEAERDKDDRFVIDAILLPHDSDTPRFVKVVCEMYGQEFDAPDPDFPELDGRRHHRALLDPYLGANAMRESTDISNWGGFDGPPLGYTLMMSWRDMFMQDGSPLNRCVVKLTNGKAYHPWGGNLIAYRVDEPTHRVARCQDAKAEDLKVLVAYLLDYGERMRE</sequence>
<evidence type="ECO:0000256" key="1">
    <source>
        <dbReference type="ARBA" id="ARBA00022723"/>
    </source>
</evidence>
<evidence type="ECO:0000313" key="6">
    <source>
        <dbReference type="EMBL" id="KAK7052037.1"/>
    </source>
</evidence>
<protein>
    <recommendedName>
        <fullName evidence="5">MYND-type domain-containing protein</fullName>
    </recommendedName>
</protein>
<keyword evidence="3" id="KW-0862">Zinc</keyword>
<evidence type="ECO:0000256" key="4">
    <source>
        <dbReference type="PROSITE-ProRule" id="PRU00134"/>
    </source>
</evidence>
<evidence type="ECO:0000256" key="3">
    <source>
        <dbReference type="ARBA" id="ARBA00022833"/>
    </source>
</evidence>
<keyword evidence="7" id="KW-1185">Reference proteome</keyword>
<organism evidence="6 7">
    <name type="scientific">Favolaschia claudopus</name>
    <dbReference type="NCBI Taxonomy" id="2862362"/>
    <lineage>
        <taxon>Eukaryota</taxon>
        <taxon>Fungi</taxon>
        <taxon>Dikarya</taxon>
        <taxon>Basidiomycota</taxon>
        <taxon>Agaricomycotina</taxon>
        <taxon>Agaricomycetes</taxon>
        <taxon>Agaricomycetidae</taxon>
        <taxon>Agaricales</taxon>
        <taxon>Marasmiineae</taxon>
        <taxon>Mycenaceae</taxon>
        <taxon>Favolaschia</taxon>
    </lineage>
</organism>
<dbReference type="PROSITE" id="PS50865">
    <property type="entry name" value="ZF_MYND_2"/>
    <property type="match status" value="1"/>
</dbReference>
<feature type="domain" description="MYND-type" evidence="5">
    <location>
        <begin position="11"/>
        <end position="47"/>
    </location>
</feature>
<proteinExistence type="predicted"/>
<dbReference type="PROSITE" id="PS01360">
    <property type="entry name" value="ZF_MYND_1"/>
    <property type="match status" value="1"/>
</dbReference>
<gene>
    <name evidence="6" type="ORF">R3P38DRAFT_1634030</name>
</gene>
<keyword evidence="2 4" id="KW-0863">Zinc-finger</keyword>
<reference evidence="6 7" key="1">
    <citation type="journal article" date="2024" name="J Genomics">
        <title>Draft genome sequencing and assembly of Favolaschia claudopus CIRM-BRFM 2984 isolated from oak limbs.</title>
        <authorList>
            <person name="Navarro D."/>
            <person name="Drula E."/>
            <person name="Chaduli D."/>
            <person name="Cazenave R."/>
            <person name="Ahrendt S."/>
            <person name="Wang J."/>
            <person name="Lipzen A."/>
            <person name="Daum C."/>
            <person name="Barry K."/>
            <person name="Grigoriev I.V."/>
            <person name="Favel A."/>
            <person name="Rosso M.N."/>
            <person name="Martin F."/>
        </authorList>
    </citation>
    <scope>NUCLEOTIDE SEQUENCE [LARGE SCALE GENOMIC DNA]</scope>
    <source>
        <strain evidence="6 7">CIRM-BRFM 2984</strain>
    </source>
</reference>
<dbReference type="SUPFAM" id="SSF144232">
    <property type="entry name" value="HIT/MYND zinc finger-like"/>
    <property type="match status" value="1"/>
</dbReference>
<dbReference type="Pfam" id="PF01753">
    <property type="entry name" value="zf-MYND"/>
    <property type="match status" value="1"/>
</dbReference>
<dbReference type="InterPro" id="IPR002893">
    <property type="entry name" value="Znf_MYND"/>
</dbReference>
<dbReference type="Gene3D" id="6.10.140.2220">
    <property type="match status" value="1"/>
</dbReference>
<comment type="caution">
    <text evidence="6">The sequence shown here is derived from an EMBL/GenBank/DDBJ whole genome shotgun (WGS) entry which is preliminary data.</text>
</comment>
<dbReference type="Proteomes" id="UP001362999">
    <property type="component" value="Unassembled WGS sequence"/>
</dbReference>
<evidence type="ECO:0000259" key="5">
    <source>
        <dbReference type="PROSITE" id="PS50865"/>
    </source>
</evidence>
<name>A0AAW0DL36_9AGAR</name>
<dbReference type="AlphaFoldDB" id="A0AAW0DL36"/>
<dbReference type="EMBL" id="JAWWNJ010000007">
    <property type="protein sequence ID" value="KAK7052037.1"/>
    <property type="molecule type" value="Genomic_DNA"/>
</dbReference>
<evidence type="ECO:0000313" key="7">
    <source>
        <dbReference type="Proteomes" id="UP001362999"/>
    </source>
</evidence>